<evidence type="ECO:0000313" key="2">
    <source>
        <dbReference type="EMBL" id="PWZ03724.1"/>
    </source>
</evidence>
<dbReference type="Proteomes" id="UP000246740">
    <property type="component" value="Unassembled WGS sequence"/>
</dbReference>
<feature type="transmembrane region" description="Helical" evidence="1">
    <location>
        <begin position="278"/>
        <end position="298"/>
    </location>
</feature>
<dbReference type="PANTHER" id="PTHR39470">
    <property type="entry name" value="CHROMOSOME 10, WHOLE GENOME SHOTGUN SEQUENCE"/>
    <property type="match status" value="1"/>
</dbReference>
<feature type="non-terminal residue" evidence="2">
    <location>
        <position position="468"/>
    </location>
</feature>
<evidence type="ECO:0000313" key="3">
    <source>
        <dbReference type="Proteomes" id="UP000246740"/>
    </source>
</evidence>
<dbReference type="PANTHER" id="PTHR39470:SF1">
    <property type="entry name" value="CHORISMATE SYNTHASE PROTEIN"/>
    <property type="match status" value="1"/>
</dbReference>
<gene>
    <name evidence="2" type="ORF">BCV70DRAFT_143012</name>
</gene>
<evidence type="ECO:0000256" key="1">
    <source>
        <dbReference type="SAM" id="Phobius"/>
    </source>
</evidence>
<keyword evidence="3" id="KW-1185">Reference proteome</keyword>
<dbReference type="EMBL" id="KZ819188">
    <property type="protein sequence ID" value="PWZ03724.1"/>
    <property type="molecule type" value="Genomic_DNA"/>
</dbReference>
<dbReference type="InParanoid" id="A0A317XZK8"/>
<dbReference type="AlphaFoldDB" id="A0A317XZK8"/>
<keyword evidence="1" id="KW-0812">Transmembrane</keyword>
<name>A0A317XZK8_9BASI</name>
<dbReference type="OrthoDB" id="4218123at2759"/>
<protein>
    <submittedName>
        <fullName evidence="2">Uncharacterized protein</fullName>
    </submittedName>
</protein>
<keyword evidence="1" id="KW-0472">Membrane</keyword>
<keyword evidence="1" id="KW-1133">Transmembrane helix</keyword>
<reference evidence="2 3" key="1">
    <citation type="journal article" date="2018" name="Mol. Biol. Evol.">
        <title>Broad Genomic Sampling Reveals a Smut Pathogenic Ancestry of the Fungal Clade Ustilaginomycotina.</title>
        <authorList>
            <person name="Kijpornyongpan T."/>
            <person name="Mondo S.J."/>
            <person name="Barry K."/>
            <person name="Sandor L."/>
            <person name="Lee J."/>
            <person name="Lipzen A."/>
            <person name="Pangilinan J."/>
            <person name="LaButti K."/>
            <person name="Hainaut M."/>
            <person name="Henrissat B."/>
            <person name="Grigoriev I.V."/>
            <person name="Spatafora J.W."/>
            <person name="Aime M.C."/>
        </authorList>
    </citation>
    <scope>NUCLEOTIDE SEQUENCE [LARGE SCALE GENOMIC DNA]</scope>
    <source>
        <strain evidence="2 3">MCA 3645</strain>
    </source>
</reference>
<organism evidence="2 3">
    <name type="scientific">Testicularia cyperi</name>
    <dbReference type="NCBI Taxonomy" id="1882483"/>
    <lineage>
        <taxon>Eukaryota</taxon>
        <taxon>Fungi</taxon>
        <taxon>Dikarya</taxon>
        <taxon>Basidiomycota</taxon>
        <taxon>Ustilaginomycotina</taxon>
        <taxon>Ustilaginomycetes</taxon>
        <taxon>Ustilaginales</taxon>
        <taxon>Anthracoideaceae</taxon>
        <taxon>Testicularia</taxon>
    </lineage>
</organism>
<feature type="transmembrane region" description="Helical" evidence="1">
    <location>
        <begin position="54"/>
        <end position="74"/>
    </location>
</feature>
<sequence>MADLSVYVVLGLVIVPPILKQARAIVVKSRTHRPRHPSQPVPPSFLSKARLTPFSTPFATAVSVTALLLVLISIRNLVPVQYGIDLFVPSATIDAVRTSVYTLYTAPSSHAITSGHDNAPLHLTLLRGGYRPDLFLAYDAPITIPTTVLRDLIDMAGSMLPIGYHTEQRQLELQALIARLSSYEGRRMYLLLGPRPLTDCTFCKSGIDYFWYALPFLWQAYAWRILAIGLLTAHPDDSIAIAIRQLSSFLRIGSRASGRRPTQNDTGSRRYEADRSGWRSTAVTCLGALMVVEMLIMWEFGQVSAQDKRLNHWHCNLHLLRQLVFFSLVVVIYLWPSPRTLSSFEQTIHHLDSTQQKIQSLVHIAEMIDISRSLVLEQQDLVDISRRWKSNRRAAGQEPDHDRILRIAQSLNGNQDAIAHMSREAQQLSQVWFQNVESINQELDQRERIAFAQVHQQHSPSAPSRSRS</sequence>
<feature type="transmembrane region" description="Helical" evidence="1">
    <location>
        <begin position="318"/>
        <end position="335"/>
    </location>
</feature>
<proteinExistence type="predicted"/>
<accession>A0A317XZK8</accession>
<dbReference type="STRING" id="1882483.A0A317XZK8"/>